<keyword evidence="3" id="KW-1185">Reference proteome</keyword>
<name>A0A8H7D211_9AGAR</name>
<sequence>MKLFSSFSVLASLISVLPTSHALIGADWSVTKVPLRGLNDITFPLTIVEADHISGYYFAQQFNFFGIADVGYTGLQPRPDNGGKSIVHGVFSSFVAGTTTTDPNCHTGADGGPGVSCAFEWNGEYNRTYDLEVKTSGNRLWVGTAVDTVAGTRIHIGSWTLPAGTGGILGSQVGFVEWYPWNNGEPQNHCAHLPYQKTIFGNPKTTNPGSVGTQHLAYEYGDCLGQVAFSTGKVASGMVNNCGFRGQTGR</sequence>
<dbReference type="AlphaFoldDB" id="A0A8H7D211"/>
<evidence type="ECO:0000256" key="1">
    <source>
        <dbReference type="SAM" id="SignalP"/>
    </source>
</evidence>
<proteinExistence type="predicted"/>
<keyword evidence="1" id="KW-0732">Signal</keyword>
<feature type="signal peptide" evidence="1">
    <location>
        <begin position="1"/>
        <end position="22"/>
    </location>
</feature>
<dbReference type="Proteomes" id="UP000620124">
    <property type="component" value="Unassembled WGS sequence"/>
</dbReference>
<evidence type="ECO:0000313" key="3">
    <source>
        <dbReference type="Proteomes" id="UP000620124"/>
    </source>
</evidence>
<reference evidence="2" key="1">
    <citation type="submission" date="2020-05" db="EMBL/GenBank/DDBJ databases">
        <title>Mycena genomes resolve the evolution of fungal bioluminescence.</title>
        <authorList>
            <person name="Tsai I.J."/>
        </authorList>
    </citation>
    <scope>NUCLEOTIDE SEQUENCE</scope>
    <source>
        <strain evidence="2">CCC161011</strain>
    </source>
</reference>
<dbReference type="EMBL" id="JACAZI010000007">
    <property type="protein sequence ID" value="KAF7356186.1"/>
    <property type="molecule type" value="Genomic_DNA"/>
</dbReference>
<protein>
    <submittedName>
        <fullName evidence="2">Beta-glucan synthesis-associated</fullName>
    </submittedName>
</protein>
<evidence type="ECO:0000313" key="2">
    <source>
        <dbReference type="EMBL" id="KAF7356186.1"/>
    </source>
</evidence>
<feature type="chain" id="PRO_5034948702" evidence="1">
    <location>
        <begin position="23"/>
        <end position="250"/>
    </location>
</feature>
<organism evidence="2 3">
    <name type="scientific">Mycena venus</name>
    <dbReference type="NCBI Taxonomy" id="2733690"/>
    <lineage>
        <taxon>Eukaryota</taxon>
        <taxon>Fungi</taxon>
        <taxon>Dikarya</taxon>
        <taxon>Basidiomycota</taxon>
        <taxon>Agaricomycotina</taxon>
        <taxon>Agaricomycetes</taxon>
        <taxon>Agaricomycetidae</taxon>
        <taxon>Agaricales</taxon>
        <taxon>Marasmiineae</taxon>
        <taxon>Mycenaceae</taxon>
        <taxon>Mycena</taxon>
    </lineage>
</organism>
<gene>
    <name evidence="2" type="ORF">MVEN_00949900</name>
</gene>
<accession>A0A8H7D211</accession>
<dbReference type="OrthoDB" id="4935642at2759"/>
<comment type="caution">
    <text evidence="2">The sequence shown here is derived from an EMBL/GenBank/DDBJ whole genome shotgun (WGS) entry which is preliminary data.</text>
</comment>